<protein>
    <recommendedName>
        <fullName evidence="1">Putative Se/S carrier protein-like domain-containing protein</fullName>
    </recommendedName>
</protein>
<evidence type="ECO:0000313" key="2">
    <source>
        <dbReference type="EMBL" id="AOQ24147.1"/>
    </source>
</evidence>
<evidence type="ECO:0000313" key="5">
    <source>
        <dbReference type="Proteomes" id="UP000322283"/>
    </source>
</evidence>
<name>A0A5D3I584_NEOTH</name>
<dbReference type="RefSeq" id="WP_081328550.1">
    <property type="nucleotide sequence ID" value="NZ_CP017019.1"/>
</dbReference>
<evidence type="ECO:0000313" key="4">
    <source>
        <dbReference type="Proteomes" id="UP000094598"/>
    </source>
</evidence>
<evidence type="ECO:0000313" key="3">
    <source>
        <dbReference type="EMBL" id="TYL14553.1"/>
    </source>
</evidence>
<dbReference type="AlphaFoldDB" id="A0A5D3I584"/>
<accession>A0A5D3I584</accession>
<dbReference type="Proteomes" id="UP000094598">
    <property type="component" value="Chromosome"/>
</dbReference>
<sequence>MVTGWLKNKALVSGTKPADARGLVTFTTVEEAMKAEKVLKKAGFNCRLAAPPPSMRKGCDLALEIDLFEQPAIARALAGKVSFMGIYPFKGAIEPLCLPGTS</sequence>
<reference evidence="3 5" key="2">
    <citation type="submission" date="2019-05" db="EMBL/GenBank/DDBJ databases">
        <title>Genome sequence of Moorella thermoacetica ATCC 33924.</title>
        <authorList>
            <person name="Poehlein A."/>
            <person name="Bengelsdorf F.R."/>
            <person name="Duerre P."/>
            <person name="Daniel R."/>
        </authorList>
    </citation>
    <scope>NUCLEOTIDE SEQUENCE [LARGE SCALE GENOMIC DNA]</scope>
    <source>
        <strain evidence="3 5">ATCC 33924</strain>
    </source>
</reference>
<gene>
    <name evidence="2" type="ORF">Maut_01710</name>
    <name evidence="3" type="ORF">MTAT_07880</name>
</gene>
<reference evidence="2 4" key="1">
    <citation type="submission" date="2016-08" db="EMBL/GenBank/DDBJ databases">
        <title>Moorella thermoacetica DSM 103132.</title>
        <authorList>
            <person name="Jendresen C.B."/>
            <person name="Redl S.M."/>
            <person name="Jensen T.O."/>
            <person name="Nielsen A.T."/>
        </authorList>
    </citation>
    <scope>NUCLEOTIDE SEQUENCE [LARGE SCALE GENOMIC DNA]</scope>
    <source>
        <strain evidence="2 4">DSM 103132</strain>
    </source>
</reference>
<dbReference type="Pfam" id="PF11823">
    <property type="entry name" value="Se_S_carrier"/>
    <property type="match status" value="1"/>
</dbReference>
<proteinExistence type="predicted"/>
<evidence type="ECO:0000259" key="1">
    <source>
        <dbReference type="Pfam" id="PF11823"/>
    </source>
</evidence>
<dbReference type="EMBL" id="VCDX01000002">
    <property type="protein sequence ID" value="TYL14553.1"/>
    <property type="molecule type" value="Genomic_DNA"/>
</dbReference>
<dbReference type="EMBL" id="CP017019">
    <property type="protein sequence ID" value="AOQ24147.1"/>
    <property type="molecule type" value="Genomic_DNA"/>
</dbReference>
<dbReference type="InterPro" id="IPR021778">
    <property type="entry name" value="Se/S_carrier-like"/>
</dbReference>
<dbReference type="Proteomes" id="UP000322283">
    <property type="component" value="Unassembled WGS sequence"/>
</dbReference>
<feature type="domain" description="Putative Se/S carrier protein-like" evidence="1">
    <location>
        <begin position="22"/>
        <end position="87"/>
    </location>
</feature>
<organism evidence="2 4">
    <name type="scientific">Neomoorella thermoacetica</name>
    <name type="common">Clostridium thermoaceticum</name>
    <dbReference type="NCBI Taxonomy" id="1525"/>
    <lineage>
        <taxon>Bacteria</taxon>
        <taxon>Bacillati</taxon>
        <taxon>Bacillota</taxon>
        <taxon>Clostridia</taxon>
        <taxon>Neomoorellales</taxon>
        <taxon>Neomoorellaceae</taxon>
        <taxon>Neomoorella</taxon>
    </lineage>
</organism>
<keyword evidence="5" id="KW-1185">Reference proteome</keyword>